<feature type="domain" description="Metallo-beta-lactamase" evidence="7">
    <location>
        <begin position="508"/>
        <end position="717"/>
    </location>
</feature>
<dbReference type="GO" id="GO:0030420">
    <property type="term" value="P:establishment of competence for transformation"/>
    <property type="evidence" value="ECO:0007669"/>
    <property type="project" value="InterPro"/>
</dbReference>
<dbReference type="Pfam" id="PF03772">
    <property type="entry name" value="Competence"/>
    <property type="match status" value="1"/>
</dbReference>
<feature type="transmembrane region" description="Helical" evidence="6">
    <location>
        <begin position="6"/>
        <end position="39"/>
    </location>
</feature>
<feature type="transmembrane region" description="Helical" evidence="6">
    <location>
        <begin position="332"/>
        <end position="351"/>
    </location>
</feature>
<gene>
    <name evidence="8" type="ORF">QY95_02165</name>
</gene>
<feature type="transmembrane region" description="Helical" evidence="6">
    <location>
        <begin position="273"/>
        <end position="296"/>
    </location>
</feature>
<dbReference type="AlphaFoldDB" id="A0A0F5IC68"/>
<evidence type="ECO:0000256" key="3">
    <source>
        <dbReference type="ARBA" id="ARBA00022692"/>
    </source>
</evidence>
<dbReference type="NCBIfam" id="TIGR00361">
    <property type="entry name" value="ComEC_Rec2"/>
    <property type="match status" value="1"/>
</dbReference>
<comment type="caution">
    <text evidence="8">The sequence shown here is derived from an EMBL/GenBank/DDBJ whole genome shotgun (WGS) entry which is preliminary data.</text>
</comment>
<proteinExistence type="predicted"/>
<protein>
    <submittedName>
        <fullName evidence="8">Late competence protein ComEC, DNA transport</fullName>
    </submittedName>
</protein>
<dbReference type="Pfam" id="PF00753">
    <property type="entry name" value="Lactamase_B"/>
    <property type="match status" value="1"/>
</dbReference>
<evidence type="ECO:0000256" key="4">
    <source>
        <dbReference type="ARBA" id="ARBA00022989"/>
    </source>
</evidence>
<dbReference type="InterPro" id="IPR001279">
    <property type="entry name" value="Metallo-B-lactamas"/>
</dbReference>
<evidence type="ECO:0000259" key="7">
    <source>
        <dbReference type="SMART" id="SM00849"/>
    </source>
</evidence>
<dbReference type="RefSeq" id="WP_040047847.1">
    <property type="nucleotide sequence ID" value="NZ_JWIR02000004.1"/>
</dbReference>
<evidence type="ECO:0000256" key="5">
    <source>
        <dbReference type="ARBA" id="ARBA00023136"/>
    </source>
</evidence>
<evidence type="ECO:0000256" key="6">
    <source>
        <dbReference type="SAM" id="Phobius"/>
    </source>
</evidence>
<evidence type="ECO:0000256" key="1">
    <source>
        <dbReference type="ARBA" id="ARBA00004651"/>
    </source>
</evidence>
<evidence type="ECO:0000313" key="8">
    <source>
        <dbReference type="EMBL" id="KKB43179.1"/>
    </source>
</evidence>
<keyword evidence="3 6" id="KW-0812">Transmembrane</keyword>
<feature type="transmembrane region" description="Helical" evidence="6">
    <location>
        <begin position="231"/>
        <end position="253"/>
    </location>
</feature>
<evidence type="ECO:0000256" key="2">
    <source>
        <dbReference type="ARBA" id="ARBA00022475"/>
    </source>
</evidence>
<dbReference type="CDD" id="cd07731">
    <property type="entry name" value="ComA-like_MBL-fold"/>
    <property type="match status" value="1"/>
</dbReference>
<dbReference type="InterPro" id="IPR004477">
    <property type="entry name" value="ComEC_N"/>
</dbReference>
<organism evidence="8 9">
    <name type="scientific">Bacillus thermotolerans</name>
    <name type="common">Quasibacillus thermotolerans</name>
    <dbReference type="NCBI Taxonomy" id="1221996"/>
    <lineage>
        <taxon>Bacteria</taxon>
        <taxon>Bacillati</taxon>
        <taxon>Bacillota</taxon>
        <taxon>Bacilli</taxon>
        <taxon>Bacillales</taxon>
        <taxon>Bacillaceae</taxon>
        <taxon>Bacillus</taxon>
    </lineage>
</organism>
<accession>A0A0F5IC68</accession>
<keyword evidence="2" id="KW-1003">Cell membrane</keyword>
<dbReference type="InterPro" id="IPR025405">
    <property type="entry name" value="DUF4131"/>
</dbReference>
<dbReference type="PANTHER" id="PTHR30619:SF1">
    <property type="entry name" value="RECOMBINATION PROTEIN 2"/>
    <property type="match status" value="1"/>
</dbReference>
<dbReference type="SUPFAM" id="SSF56281">
    <property type="entry name" value="Metallo-hydrolase/oxidoreductase"/>
    <property type="match status" value="1"/>
</dbReference>
<feature type="transmembrane region" description="Helical" evidence="6">
    <location>
        <begin position="303"/>
        <end position="320"/>
    </location>
</feature>
<dbReference type="STRING" id="1221996.QY95_02165"/>
<dbReference type="SMART" id="SM00849">
    <property type="entry name" value="Lactamase_B"/>
    <property type="match status" value="1"/>
</dbReference>
<name>A0A0F5IC68_BACTR</name>
<dbReference type="InterPro" id="IPR035681">
    <property type="entry name" value="ComA-like_MBL"/>
</dbReference>
<dbReference type="GO" id="GO:0005886">
    <property type="term" value="C:plasma membrane"/>
    <property type="evidence" value="ECO:0007669"/>
    <property type="project" value="UniProtKB-SubCell"/>
</dbReference>
<keyword evidence="9" id="KW-1185">Reference proteome</keyword>
<dbReference type="OrthoDB" id="9761531at2"/>
<feature type="transmembrane region" description="Helical" evidence="6">
    <location>
        <begin position="398"/>
        <end position="420"/>
    </location>
</feature>
<reference evidence="8" key="1">
    <citation type="submission" date="2015-02" db="EMBL/GenBank/DDBJ databases">
        <title>Genome Assembly of Bacillaceae bacterium MTCC 8252.</title>
        <authorList>
            <person name="Verma A."/>
            <person name="Khatri I."/>
            <person name="Mual P."/>
            <person name="Subramanian S."/>
            <person name="Krishnamurthi S."/>
        </authorList>
    </citation>
    <scope>NUCLEOTIDE SEQUENCE [LARGE SCALE GENOMIC DNA]</scope>
    <source>
        <strain evidence="8">MTCC 8252</strain>
    </source>
</reference>
<dbReference type="Gene3D" id="3.60.15.10">
    <property type="entry name" value="Ribonuclease Z/Hydroxyacylglutathione hydrolase-like"/>
    <property type="match status" value="1"/>
</dbReference>
<comment type="subcellular location">
    <subcellularLocation>
        <location evidence="1">Cell membrane</location>
        <topology evidence="1">Multi-pass membrane protein</topology>
    </subcellularLocation>
</comment>
<dbReference type="NCBIfam" id="TIGR00360">
    <property type="entry name" value="ComEC_N-term"/>
    <property type="match status" value="1"/>
</dbReference>
<dbReference type="InterPro" id="IPR052159">
    <property type="entry name" value="Competence_DNA_uptake"/>
</dbReference>
<dbReference type="Pfam" id="PF13567">
    <property type="entry name" value="DUF4131"/>
    <property type="match status" value="1"/>
</dbReference>
<evidence type="ECO:0000313" key="9">
    <source>
        <dbReference type="Proteomes" id="UP000031563"/>
    </source>
</evidence>
<keyword evidence="5 6" id="KW-0472">Membrane</keyword>
<sequence>MRNQVIYAAVGMFTGLVWALPALTSIRAFLTAMALLFMIRLSGKAKSAFFMFMFIGFLTGQFHEERNVTLLKAGEGEWEVTLSAPVRVDGDRLQAVVTTVQAKEKLQLFYRLPSEAQTELERQLTPGTVCRIKGTLERPAKARNRHAFDYRVFLERQHIFWQLEASELSLSSCFSQKKTWKEAVFAWRLKGIDHIKSHFPDNLQPVAAALLFGDRTMTEETVLEAYQRLGIIHLLAISGLHVGLITSLLYYFFLRIGLTKEAARNLLIGILPVYSLLAGGSPPVVRAVLMTLLVLLSFRFQRTFSALDALSISFILVMLYDPYLLYQAGFQLSYLISLSLLLSSSIILLVPSTELGKMAAITAVSQIAGLPVLLYHFFEFSLYSFIANLFFVPFYSLLVLPLLLIIFLLSFVCPAIVMLLEPFAFVFRHIEGFTVEISRWPFAAVTTGRPEEWQLILIACMWACTFVLTEKWKGMKSASTLLFFMLASALVPHLYSIEGEVSFIDVGQGDAVFIQLPFGQGNYLIDTGGLLPFEKEEWQKRKKEFTVGKDILLPYFKSMGVRRLDKLILTHSDYDHIGAAKELFDELEIKELVISPGSEVKPVMRETIKEAAKYHVPVRYGKYRETWQAGAAFFQIVSPADHLYEGNNDSLAVYAVIGGKKWLFAGDMEAEAERELLTRFTLDIDILKVGHHGSRSSTTEEFLSEAAPEEAVISAGRNNRYQHPHREVVDRLLKHQVRIWRTDQHGEVTFTYRGKEGTFSAVFP</sequence>
<keyword evidence="4 6" id="KW-1133">Transmembrane helix</keyword>
<dbReference type="PANTHER" id="PTHR30619">
    <property type="entry name" value="DNA INTERNALIZATION/COMPETENCE PROTEIN COMEC/REC2"/>
    <property type="match status" value="1"/>
</dbReference>
<dbReference type="EMBL" id="JWIR02000004">
    <property type="protein sequence ID" value="KKB43179.1"/>
    <property type="molecule type" value="Genomic_DNA"/>
</dbReference>
<dbReference type="Proteomes" id="UP000031563">
    <property type="component" value="Unassembled WGS sequence"/>
</dbReference>
<dbReference type="InterPro" id="IPR004797">
    <property type="entry name" value="Competence_ComEC/Rec2"/>
</dbReference>
<dbReference type="InterPro" id="IPR036866">
    <property type="entry name" value="RibonucZ/Hydroxyglut_hydro"/>
</dbReference>